<protein>
    <recommendedName>
        <fullName evidence="2">Nucleoside phosphorylase domain-containing protein</fullName>
    </recommendedName>
</protein>
<dbReference type="AlphaFoldDB" id="A0A8H5ZLA2"/>
<name>A0A8H5ZLA2_COCSA</name>
<dbReference type="GO" id="GO:0003824">
    <property type="term" value="F:catalytic activity"/>
    <property type="evidence" value="ECO:0007669"/>
    <property type="project" value="InterPro"/>
</dbReference>
<dbReference type="Proteomes" id="UP000624244">
    <property type="component" value="Unassembled WGS sequence"/>
</dbReference>
<proteinExistence type="predicted"/>
<reference evidence="3" key="1">
    <citation type="submission" date="2019-11" db="EMBL/GenBank/DDBJ databases">
        <title>Bipolaris sorokiniana Genome sequencing.</title>
        <authorList>
            <person name="Wang H."/>
        </authorList>
    </citation>
    <scope>NUCLEOTIDE SEQUENCE</scope>
</reference>
<evidence type="ECO:0000313" key="3">
    <source>
        <dbReference type="EMBL" id="KAF5851437.1"/>
    </source>
</evidence>
<feature type="domain" description="Nucleoside phosphorylase" evidence="2">
    <location>
        <begin position="29"/>
        <end position="146"/>
    </location>
</feature>
<sequence>MSDPQRSVSDSPHSQQGWRRRPEYRNQFDIAIVCALPLEYDAVTLLVDEFWDETGDSYGRAVGDSNSYTTGRIGTHNVVVALLPGMGKVNAAVAVGGLRASYTDIKLVLLVGICGGVPRAGNNDEILLGDVIISETVVQYDYGRRYPDSFATKTAIGEGFSRPNTDIRGLLAFLRSEAGLGHLQQRTSYFLHMLQQRASQRRRSNYNYPGAASDKLFAPDHRHRHHGPCSCICSQWKVLSDPVCQEALSIPCSQTGCGDANLMPRRRLEMRHELEKQKERIDIQEPLIFVGRIASGDTVMKSGKDRDRIAKEQNVIAFEMEGAGFWEELPCLVVKGVCDYADSHKDKLWQTFAAATAAATMKALIEKYIRTDRQLLPSTVASSGFASAQSWDTASPKLANNSTASQNEPYTNVTSKEWNAKLSEIIKATPDTPSWLSHTAPYERFVSELENIVWYQTIDPEVGAGVDLEHECEDITISLLGDLERWEVKRRVEQIAQARKLDRSFQRPNEPVLRKRKRKIKRQYAIPTSEAGLGTSFLGLPIVPGNEQQGEVSGKTPSLSRIKRVYLFYTPTEKSENDEPFVMSPLQSFLWSLVSQALLWKTSSMGLFLDWNGVVDPQTSCLSKIPEVSELKDFLWNLIKIQGSPVVITVCRADVLLHTIGREPIEFLANLCNSTVTLGVRVFLILSTLDQTSTLPGVKSSQVLNRYTERDECLGNLQFEGQCLRRDEIQERTPGYGLIQHSSRGKISHLGYCGLKEKLGAGSPSSLKLLRLDSQSRGTQIVVEFRCLKLATGSTAHDMDASQDLMSIS</sequence>
<accession>A0A8H5ZLA2</accession>
<feature type="region of interest" description="Disordered" evidence="1">
    <location>
        <begin position="1"/>
        <end position="20"/>
    </location>
</feature>
<dbReference type="Pfam" id="PF01048">
    <property type="entry name" value="PNP_UDP_1"/>
    <property type="match status" value="1"/>
</dbReference>
<dbReference type="InterPro" id="IPR000845">
    <property type="entry name" value="Nucleoside_phosphorylase_d"/>
</dbReference>
<dbReference type="InterPro" id="IPR035994">
    <property type="entry name" value="Nucleoside_phosphorylase_sf"/>
</dbReference>
<dbReference type="Gene3D" id="3.40.50.1580">
    <property type="entry name" value="Nucleoside phosphorylase domain"/>
    <property type="match status" value="1"/>
</dbReference>
<gene>
    <name evidence="3" type="ORF">GGP41_004292</name>
</gene>
<organism evidence="3 4">
    <name type="scientific">Cochliobolus sativus</name>
    <name type="common">Common root rot and spot blotch fungus</name>
    <name type="synonym">Bipolaris sorokiniana</name>
    <dbReference type="NCBI Taxonomy" id="45130"/>
    <lineage>
        <taxon>Eukaryota</taxon>
        <taxon>Fungi</taxon>
        <taxon>Dikarya</taxon>
        <taxon>Ascomycota</taxon>
        <taxon>Pezizomycotina</taxon>
        <taxon>Dothideomycetes</taxon>
        <taxon>Pleosporomycetidae</taxon>
        <taxon>Pleosporales</taxon>
        <taxon>Pleosporineae</taxon>
        <taxon>Pleosporaceae</taxon>
        <taxon>Bipolaris</taxon>
    </lineage>
</organism>
<dbReference type="GO" id="GO:0009116">
    <property type="term" value="P:nucleoside metabolic process"/>
    <property type="evidence" value="ECO:0007669"/>
    <property type="project" value="InterPro"/>
</dbReference>
<dbReference type="SUPFAM" id="SSF53167">
    <property type="entry name" value="Purine and uridine phosphorylases"/>
    <property type="match status" value="1"/>
</dbReference>
<feature type="compositionally biased region" description="Polar residues" evidence="1">
    <location>
        <begin position="1"/>
        <end position="17"/>
    </location>
</feature>
<dbReference type="PANTHER" id="PTHR46082:SF6">
    <property type="entry name" value="AAA+ ATPASE DOMAIN-CONTAINING PROTEIN-RELATED"/>
    <property type="match status" value="1"/>
</dbReference>
<dbReference type="InterPro" id="IPR053137">
    <property type="entry name" value="NLR-like"/>
</dbReference>
<evidence type="ECO:0000256" key="1">
    <source>
        <dbReference type="SAM" id="MobiDB-lite"/>
    </source>
</evidence>
<dbReference type="PANTHER" id="PTHR46082">
    <property type="entry name" value="ATP/GTP-BINDING PROTEIN-RELATED"/>
    <property type="match status" value="1"/>
</dbReference>
<evidence type="ECO:0000313" key="4">
    <source>
        <dbReference type="Proteomes" id="UP000624244"/>
    </source>
</evidence>
<dbReference type="EMBL" id="WNKQ01000005">
    <property type="protein sequence ID" value="KAF5851437.1"/>
    <property type="molecule type" value="Genomic_DNA"/>
</dbReference>
<evidence type="ECO:0000259" key="2">
    <source>
        <dbReference type="Pfam" id="PF01048"/>
    </source>
</evidence>
<comment type="caution">
    <text evidence="3">The sequence shown here is derived from an EMBL/GenBank/DDBJ whole genome shotgun (WGS) entry which is preliminary data.</text>
</comment>